<evidence type="ECO:0000256" key="1">
    <source>
        <dbReference type="SAM" id="MobiDB-lite"/>
    </source>
</evidence>
<feature type="domain" description="Glycosyltransferase 2-like" evidence="2">
    <location>
        <begin position="363"/>
        <end position="493"/>
    </location>
</feature>
<feature type="compositionally biased region" description="Basic residues" evidence="1">
    <location>
        <begin position="256"/>
        <end position="272"/>
    </location>
</feature>
<feature type="compositionally biased region" description="Low complexity" evidence="1">
    <location>
        <begin position="141"/>
        <end position="164"/>
    </location>
</feature>
<dbReference type="InterPro" id="IPR050834">
    <property type="entry name" value="Glycosyltransf_2"/>
</dbReference>
<evidence type="ECO:0000313" key="3">
    <source>
        <dbReference type="EMBL" id="RYB02224.1"/>
    </source>
</evidence>
<gene>
    <name evidence="3" type="ORF">D3272_22110</name>
</gene>
<keyword evidence="4" id="KW-1185">Reference proteome</keyword>
<dbReference type="InterPro" id="IPR029044">
    <property type="entry name" value="Nucleotide-diphossugar_trans"/>
</dbReference>
<dbReference type="PANTHER" id="PTHR43685:SF2">
    <property type="entry name" value="GLYCOSYLTRANSFERASE 2-LIKE DOMAIN-CONTAINING PROTEIN"/>
    <property type="match status" value="1"/>
</dbReference>
<dbReference type="InterPro" id="IPR001173">
    <property type="entry name" value="Glyco_trans_2-like"/>
</dbReference>
<dbReference type="EMBL" id="QYBC01000022">
    <property type="protein sequence ID" value="RYB02224.1"/>
    <property type="molecule type" value="Genomic_DNA"/>
</dbReference>
<reference evidence="3 4" key="1">
    <citation type="submission" date="2018-09" db="EMBL/GenBank/DDBJ databases">
        <authorList>
            <person name="Grouzdev D.S."/>
            <person name="Krutkina M.S."/>
        </authorList>
    </citation>
    <scope>NUCLEOTIDE SEQUENCE [LARGE SCALE GENOMIC DNA]</scope>
    <source>
        <strain evidence="3 4">RmlP001</strain>
    </source>
</reference>
<name>A0A4Q2R755_9HYPH</name>
<proteinExistence type="predicted"/>
<evidence type="ECO:0000313" key="4">
    <source>
        <dbReference type="Proteomes" id="UP000289411"/>
    </source>
</evidence>
<accession>A0A4Q2R755</accession>
<dbReference type="SUPFAM" id="SSF53448">
    <property type="entry name" value="Nucleotide-diphospho-sugar transferases"/>
    <property type="match status" value="1"/>
</dbReference>
<dbReference type="Proteomes" id="UP000289411">
    <property type="component" value="Unassembled WGS sequence"/>
</dbReference>
<evidence type="ECO:0000259" key="2">
    <source>
        <dbReference type="Pfam" id="PF00535"/>
    </source>
</evidence>
<dbReference type="OrthoDB" id="7984038at2"/>
<dbReference type="CDD" id="cd00761">
    <property type="entry name" value="Glyco_tranf_GTA_type"/>
    <property type="match status" value="1"/>
</dbReference>
<dbReference type="Pfam" id="PF00535">
    <property type="entry name" value="Glycos_transf_2"/>
    <property type="match status" value="1"/>
</dbReference>
<sequence>MSARIDPRQHGERPFRHRAGGRPGGVPHALRRRGGPEGRDFQPRRRPWAPGRGRASQLLRRRARRALGPERRGRTQPGVQHRTVAPSRLRTLAAVAPALSRRVGCVAPGRQDLPGLGVARASDAVRHPAPQPLARTHRSRASAGASPAGRRSQAGLRPLGLGDPPGRHRVLRPAQRPTERRPSAPRRGAGRTTLFRLRRAGGTGQPRRKRRAPQPPSPGRPRQRPCEDHAAARRGRVSPVRLAPVRDADHGVRFVGRQRHARLPPGRRHRSARVPGRRETSRGLDPVAARRCRRPPRRVERTRERRASHRQDGPGLLRDAAILPVRSRTPEHRLSRPMPARPALHELIVSYDNSPRPHPDAVTVAISLYHYARFIAECLESVSRQTHPHLEVIVVDDHSTADDSVDVARRWMDRHAERFDRLALFRHSHNAGLAAARNTAFSQARTDHVFVLDADNLIYPRALDVLHRAARDEDRDAAYSQLELFGDQQGVGQADVWSRRRFQRGNYVDAMALIRVRSWSQVGGYTHLEGGWEDFDLWCKFVEARMTGLYVPEILCRYRVHGTSMLRSDTQAATEALKVQLTYRHPWLTFS</sequence>
<organism evidence="3 4">
    <name type="scientific">Lichenibacterium ramalinae</name>
    <dbReference type="NCBI Taxonomy" id="2316527"/>
    <lineage>
        <taxon>Bacteria</taxon>
        <taxon>Pseudomonadati</taxon>
        <taxon>Pseudomonadota</taxon>
        <taxon>Alphaproteobacteria</taxon>
        <taxon>Hyphomicrobiales</taxon>
        <taxon>Lichenihabitantaceae</taxon>
        <taxon>Lichenibacterium</taxon>
    </lineage>
</organism>
<feature type="region of interest" description="Disordered" evidence="1">
    <location>
        <begin position="127"/>
        <end position="312"/>
    </location>
</feature>
<comment type="caution">
    <text evidence="3">The sequence shown here is derived from an EMBL/GenBank/DDBJ whole genome shotgun (WGS) entry which is preliminary data.</text>
</comment>
<reference evidence="3 4" key="2">
    <citation type="submission" date="2019-02" db="EMBL/GenBank/DDBJ databases">
        <title>'Lichenibacterium ramalinii' gen. nov. sp. nov., 'Lichenibacterium minor' gen. nov. sp. nov.</title>
        <authorList>
            <person name="Pankratov T."/>
        </authorList>
    </citation>
    <scope>NUCLEOTIDE SEQUENCE [LARGE SCALE GENOMIC DNA]</scope>
    <source>
        <strain evidence="3 4">RmlP001</strain>
    </source>
</reference>
<feature type="compositionally biased region" description="Basic and acidic residues" evidence="1">
    <location>
        <begin position="297"/>
        <end position="312"/>
    </location>
</feature>
<keyword evidence="3" id="KW-0808">Transferase</keyword>
<feature type="compositionally biased region" description="Low complexity" evidence="1">
    <location>
        <begin position="48"/>
        <end position="58"/>
    </location>
</feature>
<dbReference type="Gene3D" id="3.90.550.10">
    <property type="entry name" value="Spore Coat Polysaccharide Biosynthesis Protein SpsA, Chain A"/>
    <property type="match status" value="1"/>
</dbReference>
<feature type="region of interest" description="Disordered" evidence="1">
    <location>
        <begin position="1"/>
        <end position="86"/>
    </location>
</feature>
<dbReference type="PANTHER" id="PTHR43685">
    <property type="entry name" value="GLYCOSYLTRANSFERASE"/>
    <property type="match status" value="1"/>
</dbReference>
<protein>
    <submittedName>
        <fullName evidence="3">Glycosyltransferase</fullName>
    </submittedName>
</protein>
<feature type="compositionally biased region" description="Basic and acidic residues" evidence="1">
    <location>
        <begin position="34"/>
        <end position="43"/>
    </location>
</feature>
<dbReference type="AlphaFoldDB" id="A0A4Q2R755"/>
<feature type="compositionally biased region" description="Basic and acidic residues" evidence="1">
    <location>
        <begin position="1"/>
        <end position="14"/>
    </location>
</feature>
<dbReference type="GO" id="GO:0016740">
    <property type="term" value="F:transferase activity"/>
    <property type="evidence" value="ECO:0007669"/>
    <property type="project" value="UniProtKB-KW"/>
</dbReference>